<evidence type="ECO:0000313" key="3">
    <source>
        <dbReference type="Proteomes" id="UP000315037"/>
    </source>
</evidence>
<dbReference type="RefSeq" id="WP_165600153.1">
    <property type="nucleotide sequence ID" value="NZ_SORZ01000001.1"/>
</dbReference>
<dbReference type="PROSITE" id="PS00061">
    <property type="entry name" value="ADH_SHORT"/>
    <property type="match status" value="1"/>
</dbReference>
<gene>
    <name evidence="2" type="ORF">E3202_01625</name>
</gene>
<dbReference type="InterPro" id="IPR002347">
    <property type="entry name" value="SDR_fam"/>
</dbReference>
<reference evidence="2 3" key="1">
    <citation type="submission" date="2019-03" db="EMBL/GenBank/DDBJ databases">
        <title>The complete genome sequence of Neokomagataea sp. Jb2 NBRC113641.</title>
        <authorList>
            <person name="Chua K.-O."/>
            <person name="Chan K.-G."/>
            <person name="See-Too W.-S."/>
        </authorList>
    </citation>
    <scope>NUCLEOTIDE SEQUENCE [LARGE SCALE GENOMIC DNA]</scope>
    <source>
        <strain evidence="2 3">Jb2</strain>
    </source>
</reference>
<evidence type="ECO:0000256" key="1">
    <source>
        <dbReference type="ARBA" id="ARBA00006484"/>
    </source>
</evidence>
<dbReference type="InterPro" id="IPR020904">
    <property type="entry name" value="Sc_DH/Rdtase_CS"/>
</dbReference>
<comment type="caution">
    <text evidence="2">The sequence shown here is derived from an EMBL/GenBank/DDBJ whole genome shotgun (WGS) entry which is preliminary data.</text>
</comment>
<dbReference type="InterPro" id="IPR036291">
    <property type="entry name" value="NAD(P)-bd_dom_sf"/>
</dbReference>
<sequence length="276" mass="29002">MSSETSRPASNSGTPTPAFAGQKVFITGASQGIGAETARFFAANGARVVLNGRNVKALETVLASLAQVPEGPHLITPADVSDEKAISDAMAKAISEMGGLDILICNAGFQIEGPSEDFSVADFERVMGVNVLGTAIPARQALRYWLKNDIKGRIVVNSSVHQIIPKPGYLSYAASKGALGNIVRTLALEYASHGIRINAVAPGAIVTPINDSWVNDPEQYKVVSSHIPMKRPGQSAEIAAVIGFLAGPASSYITGQTLFVDGGLTLYADFEKNWSS</sequence>
<dbReference type="AlphaFoldDB" id="A0A506URH4"/>
<dbReference type="Pfam" id="PF13561">
    <property type="entry name" value="adh_short_C2"/>
    <property type="match status" value="1"/>
</dbReference>
<dbReference type="EMBL" id="SORZ01000001">
    <property type="protein sequence ID" value="TPW35683.1"/>
    <property type="molecule type" value="Genomic_DNA"/>
</dbReference>
<dbReference type="PRINTS" id="PR00080">
    <property type="entry name" value="SDRFAMILY"/>
</dbReference>
<dbReference type="Proteomes" id="UP000315037">
    <property type="component" value="Unassembled WGS sequence"/>
</dbReference>
<protein>
    <submittedName>
        <fullName evidence="2">SDR family oxidoreductase</fullName>
    </submittedName>
</protein>
<comment type="similarity">
    <text evidence="1">Belongs to the short-chain dehydrogenases/reductases (SDR) family.</text>
</comment>
<keyword evidence="3" id="KW-1185">Reference proteome</keyword>
<dbReference type="Gene3D" id="3.40.50.720">
    <property type="entry name" value="NAD(P)-binding Rossmann-like Domain"/>
    <property type="match status" value="1"/>
</dbReference>
<dbReference type="FunFam" id="3.40.50.720:FF:000084">
    <property type="entry name" value="Short-chain dehydrogenase reductase"/>
    <property type="match status" value="1"/>
</dbReference>
<proteinExistence type="inferred from homology"/>
<accession>A0A506URH4</accession>
<dbReference type="SUPFAM" id="SSF51735">
    <property type="entry name" value="NAD(P)-binding Rossmann-fold domains"/>
    <property type="match status" value="1"/>
</dbReference>
<dbReference type="PANTHER" id="PTHR43975:SF2">
    <property type="entry name" value="EG:BACR7A4.14 PROTEIN-RELATED"/>
    <property type="match status" value="1"/>
</dbReference>
<dbReference type="PRINTS" id="PR00081">
    <property type="entry name" value="GDHRDH"/>
</dbReference>
<organism evidence="2 3">
    <name type="scientific">Oecophyllibacter saccharovorans</name>
    <dbReference type="NCBI Taxonomy" id="2558360"/>
    <lineage>
        <taxon>Bacteria</taxon>
        <taxon>Pseudomonadati</taxon>
        <taxon>Pseudomonadota</taxon>
        <taxon>Alphaproteobacteria</taxon>
        <taxon>Acetobacterales</taxon>
        <taxon>Acetobacteraceae</taxon>
        <taxon>Oecophyllibacter</taxon>
    </lineage>
</organism>
<name>A0A506URH4_9PROT</name>
<evidence type="ECO:0000313" key="2">
    <source>
        <dbReference type="EMBL" id="TPW35683.1"/>
    </source>
</evidence>
<dbReference type="PANTHER" id="PTHR43975">
    <property type="entry name" value="ZGC:101858"/>
    <property type="match status" value="1"/>
</dbReference>